<accession>A0AAN6XXX1</accession>
<gene>
    <name evidence="6" type="ORF">QBC37DRAFT_431496</name>
</gene>
<protein>
    <submittedName>
        <fullName evidence="6">Mitochondrial inner-membrane-bound regulator-domain-containing protein</fullName>
    </submittedName>
</protein>
<dbReference type="InterPro" id="IPR032741">
    <property type="entry name" value="Sls1_KH-1"/>
</dbReference>
<dbReference type="GO" id="GO:0005743">
    <property type="term" value="C:mitochondrial inner membrane"/>
    <property type="evidence" value="ECO:0007669"/>
    <property type="project" value="InterPro"/>
</dbReference>
<dbReference type="InterPro" id="IPR048400">
    <property type="entry name" value="SLS1_N"/>
</dbReference>
<feature type="compositionally biased region" description="Polar residues" evidence="1">
    <location>
        <begin position="854"/>
        <end position="864"/>
    </location>
</feature>
<evidence type="ECO:0000256" key="1">
    <source>
        <dbReference type="SAM" id="MobiDB-lite"/>
    </source>
</evidence>
<dbReference type="EMBL" id="MU858232">
    <property type="protein sequence ID" value="KAK4208709.1"/>
    <property type="molecule type" value="Genomic_DNA"/>
</dbReference>
<evidence type="ECO:0000259" key="5">
    <source>
        <dbReference type="Pfam" id="PF20778"/>
    </source>
</evidence>
<dbReference type="Proteomes" id="UP001301769">
    <property type="component" value="Unassembled WGS sequence"/>
</dbReference>
<organism evidence="6 7">
    <name type="scientific">Rhypophila decipiens</name>
    <dbReference type="NCBI Taxonomy" id="261697"/>
    <lineage>
        <taxon>Eukaryota</taxon>
        <taxon>Fungi</taxon>
        <taxon>Dikarya</taxon>
        <taxon>Ascomycota</taxon>
        <taxon>Pezizomycotina</taxon>
        <taxon>Sordariomycetes</taxon>
        <taxon>Sordariomycetidae</taxon>
        <taxon>Sordariales</taxon>
        <taxon>Naviculisporaceae</taxon>
        <taxon>Rhypophila</taxon>
    </lineage>
</organism>
<dbReference type="Pfam" id="PF20776">
    <property type="entry name" value="SLS1_N"/>
    <property type="match status" value="1"/>
</dbReference>
<dbReference type="Pfam" id="PF20778">
    <property type="entry name" value="SLS1_C"/>
    <property type="match status" value="1"/>
</dbReference>
<reference evidence="6" key="2">
    <citation type="submission" date="2023-05" db="EMBL/GenBank/DDBJ databases">
        <authorList>
            <consortium name="Lawrence Berkeley National Laboratory"/>
            <person name="Steindorff A."/>
            <person name="Hensen N."/>
            <person name="Bonometti L."/>
            <person name="Westerberg I."/>
            <person name="Brannstrom I.O."/>
            <person name="Guillou S."/>
            <person name="Cros-Aarteil S."/>
            <person name="Calhoun S."/>
            <person name="Haridas S."/>
            <person name="Kuo A."/>
            <person name="Mondo S."/>
            <person name="Pangilinan J."/>
            <person name="Riley R."/>
            <person name="Labutti K."/>
            <person name="Andreopoulos B."/>
            <person name="Lipzen A."/>
            <person name="Chen C."/>
            <person name="Yanf M."/>
            <person name="Daum C."/>
            <person name="Ng V."/>
            <person name="Clum A."/>
            <person name="Ohm R."/>
            <person name="Martin F."/>
            <person name="Silar P."/>
            <person name="Natvig D."/>
            <person name="Lalanne C."/>
            <person name="Gautier V."/>
            <person name="Ament-Velasquez S.L."/>
            <person name="Kruys A."/>
            <person name="Hutchinson M.I."/>
            <person name="Powell A.J."/>
            <person name="Barry K."/>
            <person name="Miller A.N."/>
            <person name="Grigoriev I.V."/>
            <person name="Debuchy R."/>
            <person name="Gladieux P."/>
            <person name="Thoren M.H."/>
            <person name="Johannesson H."/>
        </authorList>
    </citation>
    <scope>NUCLEOTIDE SEQUENCE</scope>
    <source>
        <strain evidence="6">PSN293</strain>
    </source>
</reference>
<feature type="domain" description="SLS1 second KH" evidence="4">
    <location>
        <begin position="468"/>
        <end position="546"/>
    </location>
</feature>
<dbReference type="InterPro" id="IPR048748">
    <property type="entry name" value="SLS1_KH2"/>
</dbReference>
<evidence type="ECO:0000259" key="4">
    <source>
        <dbReference type="Pfam" id="PF20777"/>
    </source>
</evidence>
<feature type="domain" description="SLS1 N-terminal" evidence="3">
    <location>
        <begin position="270"/>
        <end position="384"/>
    </location>
</feature>
<feature type="domain" description="SLS1 C-terminal" evidence="5">
    <location>
        <begin position="579"/>
        <end position="945"/>
    </location>
</feature>
<feature type="domain" description="SLS1 first KH" evidence="2">
    <location>
        <begin position="393"/>
        <end position="460"/>
    </location>
</feature>
<dbReference type="AlphaFoldDB" id="A0AAN6XXX1"/>
<dbReference type="InterPro" id="IPR048401">
    <property type="entry name" value="SLS1_C"/>
</dbReference>
<reference evidence="6" key="1">
    <citation type="journal article" date="2023" name="Mol. Phylogenet. Evol.">
        <title>Genome-scale phylogeny and comparative genomics of the fungal order Sordariales.</title>
        <authorList>
            <person name="Hensen N."/>
            <person name="Bonometti L."/>
            <person name="Westerberg I."/>
            <person name="Brannstrom I.O."/>
            <person name="Guillou S."/>
            <person name="Cros-Aarteil S."/>
            <person name="Calhoun S."/>
            <person name="Haridas S."/>
            <person name="Kuo A."/>
            <person name="Mondo S."/>
            <person name="Pangilinan J."/>
            <person name="Riley R."/>
            <person name="LaButti K."/>
            <person name="Andreopoulos B."/>
            <person name="Lipzen A."/>
            <person name="Chen C."/>
            <person name="Yan M."/>
            <person name="Daum C."/>
            <person name="Ng V."/>
            <person name="Clum A."/>
            <person name="Steindorff A."/>
            <person name="Ohm R.A."/>
            <person name="Martin F."/>
            <person name="Silar P."/>
            <person name="Natvig D.O."/>
            <person name="Lalanne C."/>
            <person name="Gautier V."/>
            <person name="Ament-Velasquez S.L."/>
            <person name="Kruys A."/>
            <person name="Hutchinson M.I."/>
            <person name="Powell A.J."/>
            <person name="Barry K."/>
            <person name="Miller A.N."/>
            <person name="Grigoriev I.V."/>
            <person name="Debuchy R."/>
            <person name="Gladieux P."/>
            <person name="Hiltunen Thoren M."/>
            <person name="Johannesson H."/>
        </authorList>
    </citation>
    <scope>NUCLEOTIDE SEQUENCE</scope>
    <source>
        <strain evidence="6">PSN293</strain>
    </source>
</reference>
<feature type="compositionally biased region" description="Polar residues" evidence="1">
    <location>
        <begin position="170"/>
        <end position="185"/>
    </location>
</feature>
<feature type="region of interest" description="Disordered" evidence="1">
    <location>
        <begin position="508"/>
        <end position="530"/>
    </location>
</feature>
<feature type="region of interest" description="Disordered" evidence="1">
    <location>
        <begin position="54"/>
        <end position="99"/>
    </location>
</feature>
<comment type="caution">
    <text evidence="6">The sequence shown here is derived from an EMBL/GenBank/DDBJ whole genome shotgun (WGS) entry which is preliminary data.</text>
</comment>
<name>A0AAN6XXX1_9PEZI</name>
<evidence type="ECO:0000313" key="7">
    <source>
        <dbReference type="Proteomes" id="UP001301769"/>
    </source>
</evidence>
<evidence type="ECO:0000313" key="6">
    <source>
        <dbReference type="EMBL" id="KAK4208709.1"/>
    </source>
</evidence>
<feature type="compositionally biased region" description="Pro residues" evidence="1">
    <location>
        <begin position="509"/>
        <end position="526"/>
    </location>
</feature>
<evidence type="ECO:0000259" key="3">
    <source>
        <dbReference type="Pfam" id="PF20776"/>
    </source>
</evidence>
<dbReference type="Pfam" id="PF14611">
    <property type="entry name" value="KH_SLS1_1"/>
    <property type="match status" value="1"/>
</dbReference>
<keyword evidence="7" id="KW-1185">Reference proteome</keyword>
<feature type="region of interest" description="Disordered" evidence="1">
    <location>
        <begin position="112"/>
        <end position="198"/>
    </location>
</feature>
<evidence type="ECO:0000259" key="2">
    <source>
        <dbReference type="Pfam" id="PF14611"/>
    </source>
</evidence>
<dbReference type="Pfam" id="PF20777">
    <property type="entry name" value="KH_SLS1_2"/>
    <property type="match status" value="1"/>
</dbReference>
<proteinExistence type="predicted"/>
<feature type="region of interest" description="Disordered" evidence="1">
    <location>
        <begin position="834"/>
        <end position="873"/>
    </location>
</feature>
<sequence>MLRRQVSGGFVCLRCQIQRASSINRPVAPLFHRTASREFSALATAHIRRLAQDVSRQRYSTSNTPKSREEETDSPEDPFHSLLHSALDPYTSQDSPEDTTIEPEIFEEARSAVEEKLQSETASGGQDGIVPFRHTRGTSKRFGSGRQSAPRWPENADQQQRQGPRYKQALVSSLRSGYRSQLDQSRTGDEALPTDRQGKSVYRRGGAKFQAVDEALPAEMLGKPASAIVMRNRGQWKKKNNDEVVVLSPNELGLDSMPLFQQLEHEASEPGIDDIMRTIDELRPKEKIVVHSEFSSVRDTLEHGFTTAQLTSYLLRSREDPSESQHPKRLVYDPEWILERQPWIAAVDDPDVTLEPLLYAYATNSSSPKQKLATQVMRECWGLSTYEVLDQDGYLSVKFRKEEFSILLLGHKIWLSTIARNSSDPGTQIVVSPSIDTISILGKQNTTEAILAEINKALEQARTASFDAHLLSPDALEPAILEEVGRITNTIVRLDASGQKVLVTWIHSPPQPAEPENPDNAPPPASVRPDTLENLGDIVLRYLLHAADTGPRTTTSLTVVPETDKRRGRYIAEQGYENKMSWMERLHKWARYVKPAAEAVSELSPAQVFDIPTSLLPLPLDVENRNEMRFDRDPRPSLLKMPVAPYWPSKVTTDTRAVFGHVLHAARAGSRAPLVSRTTALDTARRQTFLPVHPPLRSLKFQSNLKETGLYHAILVLRFVPASEQTAVAPELATAAPPLELRIEIDHREIKRIVSLRAVTATHTSDVMLPSYPVDVRLVQTTYAELTGRSLDKYAEPVLDFLDNSDIRPWEGLLENPSKLDGIAIPSYLCLPQKEPSPRLSDQSTEQPEQPEQSNNLPGTGSQEKTPEQEKESHRFNYLFASREIQWVTAAEFDGYKVSYWNIDSGKRGGQTTQLCLDAICPDSRRYPEDDLHRRPESFLKVVSQIASGAKYFKWLGNSPDKYVQHL</sequence>